<keyword evidence="3 7" id="KW-0812">Transmembrane</keyword>
<feature type="transmembrane region" description="Helical" evidence="7">
    <location>
        <begin position="467"/>
        <end position="485"/>
    </location>
</feature>
<dbReference type="Pfam" id="PF12805">
    <property type="entry name" value="FUSC-like"/>
    <property type="match status" value="1"/>
</dbReference>
<dbReference type="PANTHER" id="PTHR30509:SF8">
    <property type="entry name" value="INNER MEMBRANE PROTEIN YCCS"/>
    <property type="match status" value="1"/>
</dbReference>
<evidence type="ECO:0000256" key="2">
    <source>
        <dbReference type="ARBA" id="ARBA00022475"/>
    </source>
</evidence>
<protein>
    <submittedName>
        <fullName evidence="10">FUSC family protein</fullName>
    </submittedName>
</protein>
<keyword evidence="2" id="KW-1003">Cell membrane</keyword>
<evidence type="ECO:0000256" key="6">
    <source>
        <dbReference type="ARBA" id="ARBA00043993"/>
    </source>
</evidence>
<dbReference type="EMBL" id="BAAAZU010000004">
    <property type="protein sequence ID" value="GAA3917841.1"/>
    <property type="molecule type" value="Genomic_DNA"/>
</dbReference>
<evidence type="ECO:0000256" key="5">
    <source>
        <dbReference type="ARBA" id="ARBA00023136"/>
    </source>
</evidence>
<feature type="transmembrane region" description="Helical" evidence="7">
    <location>
        <begin position="23"/>
        <end position="46"/>
    </location>
</feature>
<keyword evidence="5 7" id="KW-0472">Membrane</keyword>
<dbReference type="PANTHER" id="PTHR30509">
    <property type="entry name" value="P-HYDROXYBENZOIC ACID EFFLUX PUMP SUBUNIT-RELATED"/>
    <property type="match status" value="1"/>
</dbReference>
<organism evidence="10 11">
    <name type="scientific">Luteimonas lutimaris</name>
    <dbReference type="NCBI Taxonomy" id="698645"/>
    <lineage>
        <taxon>Bacteria</taxon>
        <taxon>Pseudomonadati</taxon>
        <taxon>Pseudomonadota</taxon>
        <taxon>Gammaproteobacteria</taxon>
        <taxon>Lysobacterales</taxon>
        <taxon>Lysobacteraceae</taxon>
        <taxon>Luteimonas</taxon>
    </lineage>
</organism>
<accession>A0ABP7MDE2</accession>
<name>A0ABP7MDE2_9GAMM</name>
<evidence type="ECO:0000256" key="3">
    <source>
        <dbReference type="ARBA" id="ARBA00022692"/>
    </source>
</evidence>
<dbReference type="RefSeq" id="WP_344758783.1">
    <property type="nucleotide sequence ID" value="NZ_BAAAZU010000004.1"/>
</dbReference>
<dbReference type="InterPro" id="IPR032692">
    <property type="entry name" value="YccS_N"/>
</dbReference>
<proteinExistence type="inferred from homology"/>
<dbReference type="Proteomes" id="UP001501727">
    <property type="component" value="Unassembled WGS sequence"/>
</dbReference>
<evidence type="ECO:0000313" key="10">
    <source>
        <dbReference type="EMBL" id="GAA3917841.1"/>
    </source>
</evidence>
<evidence type="ECO:0000256" key="7">
    <source>
        <dbReference type="SAM" id="Phobius"/>
    </source>
</evidence>
<dbReference type="Pfam" id="PF13515">
    <property type="entry name" value="FUSC_2"/>
    <property type="match status" value="1"/>
</dbReference>
<reference evidence="11" key="1">
    <citation type="journal article" date="2019" name="Int. J. Syst. Evol. Microbiol.">
        <title>The Global Catalogue of Microorganisms (GCM) 10K type strain sequencing project: providing services to taxonomists for standard genome sequencing and annotation.</title>
        <authorList>
            <consortium name="The Broad Institute Genomics Platform"/>
            <consortium name="The Broad Institute Genome Sequencing Center for Infectious Disease"/>
            <person name="Wu L."/>
            <person name="Ma J."/>
        </authorList>
    </citation>
    <scope>NUCLEOTIDE SEQUENCE [LARGE SCALE GENOMIC DNA]</scope>
    <source>
        <strain evidence="11">JCM 16916</strain>
    </source>
</reference>
<sequence>MLRTLIDLKPRDVPFPVALRNTIAVVAPLAVGLAIGQVPAGLAMTTGAINTMFTDQPGPYRQRMQRMLMSSVVAGLSALVGILVGAHTWLFVLAAALAGLIGGLLVALGPTIARVGMTSMIVLVITAEMEVATVHAPGVAALIFAGGLLQTLMAVAAWPLQRYRPERFALSTVLRQLADVARSRPDASQPPPVSMAAMDALETLHGEYRSRGRAMQSFRIIAELCERVRIGLLSLGDVSVRIEEPAQVARIDHVLASAEAILGHLSDAMLAAEKPLRAEQEVTLLGQRVDALVQAVDEASGSRDRRLLRIAAARAQGLAGQLRALVRNSDWASSRGEIRAELAEAKLPAALRPGNPLQTLRANLGLSSVAMRHAIRCAACLGIAVASERLLRIPHGAWIPMTAAIVLRPDFGGTLRFGLLRVAGTFGGLLLTSLVVHLVVDSVVLSLLLMALLCIAFRMLATVNYGLGVAMLTGMLVLLLAFEGIAPADSIHMRVLGTTLGSALALVAYLLWPTWEGRRSNVALAALIDNYRAHILAVLGNDIGALHETRTAARAARTRVLASIDRMRAEPGRERAAELAATESFLANAHRLIRTSLSLEAALRDEGALPQPPELSAFAGEVDAALDAIADALRNRTSPQLRSPRAAERQLARALADDPALAASPAGIALADTCDRIADSIDTLAHLLRQARERGIGAAPVAAG</sequence>
<feature type="transmembrane region" description="Helical" evidence="7">
    <location>
        <begin position="491"/>
        <end position="512"/>
    </location>
</feature>
<evidence type="ECO:0000256" key="4">
    <source>
        <dbReference type="ARBA" id="ARBA00022989"/>
    </source>
</evidence>
<comment type="caution">
    <text evidence="10">The sequence shown here is derived from an EMBL/GenBank/DDBJ whole genome shotgun (WGS) entry which is preliminary data.</text>
</comment>
<keyword evidence="11" id="KW-1185">Reference proteome</keyword>
<feature type="domain" description="Integral membrane protein YccS N-terminal" evidence="8">
    <location>
        <begin position="69"/>
        <end position="179"/>
    </location>
</feature>
<dbReference type="InterPro" id="IPR049453">
    <property type="entry name" value="Memb_transporter_dom"/>
</dbReference>
<comment type="similarity">
    <text evidence="6">Belongs to the YccS/YhfK family.</text>
</comment>
<evidence type="ECO:0000259" key="8">
    <source>
        <dbReference type="Pfam" id="PF12805"/>
    </source>
</evidence>
<feature type="transmembrane region" description="Helical" evidence="7">
    <location>
        <begin position="67"/>
        <end position="84"/>
    </location>
</feature>
<feature type="domain" description="Integral membrane bound transporter" evidence="9">
    <location>
        <begin position="385"/>
        <end position="507"/>
    </location>
</feature>
<gene>
    <name evidence="10" type="ORF">GCM10022229_09200</name>
</gene>
<comment type="subcellular location">
    <subcellularLocation>
        <location evidence="1">Cell membrane</location>
        <topology evidence="1">Multi-pass membrane protein</topology>
    </subcellularLocation>
</comment>
<feature type="transmembrane region" description="Helical" evidence="7">
    <location>
        <begin position="442"/>
        <end position="460"/>
    </location>
</feature>
<evidence type="ECO:0000313" key="11">
    <source>
        <dbReference type="Proteomes" id="UP001501727"/>
    </source>
</evidence>
<feature type="transmembrane region" description="Helical" evidence="7">
    <location>
        <begin position="139"/>
        <end position="160"/>
    </location>
</feature>
<keyword evidence="4 7" id="KW-1133">Transmembrane helix</keyword>
<evidence type="ECO:0000256" key="1">
    <source>
        <dbReference type="ARBA" id="ARBA00004651"/>
    </source>
</evidence>
<evidence type="ECO:0000259" key="9">
    <source>
        <dbReference type="Pfam" id="PF13515"/>
    </source>
</evidence>